<keyword evidence="2" id="KW-1185">Reference proteome</keyword>
<protein>
    <submittedName>
        <fullName evidence="1">Uncharacterized protein</fullName>
    </submittedName>
</protein>
<dbReference type="AlphaFoldDB" id="A0A8J7IMF2"/>
<evidence type="ECO:0000313" key="2">
    <source>
        <dbReference type="Proteomes" id="UP000640583"/>
    </source>
</evidence>
<name>A0A8J7IMF2_9RHOB</name>
<evidence type="ECO:0000313" key="1">
    <source>
        <dbReference type="EMBL" id="MBI1493276.1"/>
    </source>
</evidence>
<gene>
    <name evidence="1" type="ORF">H1D41_06490</name>
</gene>
<reference evidence="1" key="1">
    <citation type="submission" date="2020-10" db="EMBL/GenBank/DDBJ databases">
        <title>Paenihalocynthiibacter styelae gen. nov., sp. nov., isolated from stalked sea squirt Styela clava.</title>
        <authorList>
            <person name="Kim Y.-O."/>
            <person name="Yoon J.-H."/>
        </authorList>
    </citation>
    <scope>NUCLEOTIDE SEQUENCE</scope>
    <source>
        <strain evidence="1">MYP1-1</strain>
    </source>
</reference>
<dbReference type="RefSeq" id="WP_228848127.1">
    <property type="nucleotide sequence ID" value="NZ_JADCKQ010000004.1"/>
</dbReference>
<organism evidence="1 2">
    <name type="scientific">Halocynthiibacter styelae</name>
    <dbReference type="NCBI Taxonomy" id="2761955"/>
    <lineage>
        <taxon>Bacteria</taxon>
        <taxon>Pseudomonadati</taxon>
        <taxon>Pseudomonadota</taxon>
        <taxon>Alphaproteobacteria</taxon>
        <taxon>Rhodobacterales</taxon>
        <taxon>Paracoccaceae</taxon>
        <taxon>Halocynthiibacter</taxon>
    </lineage>
</organism>
<dbReference type="Proteomes" id="UP000640583">
    <property type="component" value="Unassembled WGS sequence"/>
</dbReference>
<comment type="caution">
    <text evidence="1">The sequence shown here is derived from an EMBL/GenBank/DDBJ whole genome shotgun (WGS) entry which is preliminary data.</text>
</comment>
<accession>A0A8J7IMF2</accession>
<dbReference type="EMBL" id="JADCKQ010000004">
    <property type="protein sequence ID" value="MBI1493276.1"/>
    <property type="molecule type" value="Genomic_DNA"/>
</dbReference>
<sequence>MPINVFSNCVDTSAAEEKSKSLAWLCDETWDLSAQLFEFERWLEKDGQNLPKGSYIADIGFSARQDASGGGGILSVSAMQTLVTIGMEMWFSEYCKEQETT</sequence>
<proteinExistence type="predicted"/>